<evidence type="ECO:0000313" key="1">
    <source>
        <dbReference type="EMBL" id="KAH8479918.1"/>
    </source>
</evidence>
<evidence type="ECO:0000313" key="2">
    <source>
        <dbReference type="Proteomes" id="UP000807159"/>
    </source>
</evidence>
<reference evidence="1" key="1">
    <citation type="journal article" date="2021" name="J. Hered.">
        <title>Genome Assembly of Salicaceae Populus deltoides (Eastern Cottonwood) I-69 Based on Nanopore Sequencing and Hi-C Technologies.</title>
        <authorList>
            <person name="Bai S."/>
            <person name="Wu H."/>
            <person name="Zhang J."/>
            <person name="Pan Z."/>
            <person name="Zhao W."/>
            <person name="Li Z."/>
            <person name="Tong C."/>
        </authorList>
    </citation>
    <scope>NUCLEOTIDE SEQUENCE</scope>
    <source>
        <tissue evidence="1">Leaf</tissue>
    </source>
</reference>
<organism evidence="1 2">
    <name type="scientific">Populus deltoides</name>
    <name type="common">Eastern poplar</name>
    <name type="synonym">Eastern cottonwood</name>
    <dbReference type="NCBI Taxonomy" id="3696"/>
    <lineage>
        <taxon>Eukaryota</taxon>
        <taxon>Viridiplantae</taxon>
        <taxon>Streptophyta</taxon>
        <taxon>Embryophyta</taxon>
        <taxon>Tracheophyta</taxon>
        <taxon>Spermatophyta</taxon>
        <taxon>Magnoliopsida</taxon>
        <taxon>eudicotyledons</taxon>
        <taxon>Gunneridae</taxon>
        <taxon>Pentapetalae</taxon>
        <taxon>rosids</taxon>
        <taxon>fabids</taxon>
        <taxon>Malpighiales</taxon>
        <taxon>Salicaceae</taxon>
        <taxon>Saliceae</taxon>
        <taxon>Populus</taxon>
    </lineage>
</organism>
<sequence>NSSGQIVGGKVSSCRCRSALDEEAVAIIESSKIMRLMPWRLSMLSNSLEILFIGELVLLRI</sequence>
<gene>
    <name evidence="1" type="ORF">H0E87_030215</name>
</gene>
<dbReference type="Proteomes" id="UP000807159">
    <property type="component" value="Chromosome 19"/>
</dbReference>
<dbReference type="AlphaFoldDB" id="A0A8T2WG12"/>
<feature type="non-terminal residue" evidence="1">
    <location>
        <position position="1"/>
    </location>
</feature>
<proteinExistence type="predicted"/>
<accession>A0A8T2WG12</accession>
<dbReference type="EMBL" id="JACEGQ020000019">
    <property type="protein sequence ID" value="KAH8479918.1"/>
    <property type="molecule type" value="Genomic_DNA"/>
</dbReference>
<comment type="caution">
    <text evidence="1">The sequence shown here is derived from an EMBL/GenBank/DDBJ whole genome shotgun (WGS) entry which is preliminary data.</text>
</comment>
<name>A0A8T2WG12_POPDE</name>
<protein>
    <submittedName>
        <fullName evidence="1">Uncharacterized protein</fullName>
    </submittedName>
</protein>
<keyword evidence="2" id="KW-1185">Reference proteome</keyword>